<comment type="similarity">
    <text evidence="1">Belongs to the carbohydrate kinase PfkB family.</text>
</comment>
<dbReference type="InterPro" id="IPR029056">
    <property type="entry name" value="Ribokinase-like"/>
</dbReference>
<keyword evidence="3 5" id="KW-0418">Kinase</keyword>
<dbReference type="Gene3D" id="3.40.1190.20">
    <property type="match status" value="1"/>
</dbReference>
<dbReference type="InterPro" id="IPR011611">
    <property type="entry name" value="PfkB_dom"/>
</dbReference>
<dbReference type="InterPro" id="IPR052700">
    <property type="entry name" value="Carb_kinase_PfkB-like"/>
</dbReference>
<keyword evidence="2" id="KW-0808">Transferase</keyword>
<dbReference type="RefSeq" id="WP_043023017.1">
    <property type="nucleotide sequence ID" value="NZ_BEWS01000006.1"/>
</dbReference>
<evidence type="ECO:0000313" key="5">
    <source>
        <dbReference type="EMBL" id="TOZ05493.1"/>
    </source>
</evidence>
<evidence type="ECO:0000256" key="2">
    <source>
        <dbReference type="ARBA" id="ARBA00022679"/>
    </source>
</evidence>
<reference evidence="5" key="1">
    <citation type="submission" date="2018-05" db="EMBL/GenBank/DDBJ databases">
        <title>Genome Comparison of Lactic Acid Bacteria Isolated from non-Wheat Sourdough.</title>
        <authorList>
            <person name="Rice T."/>
            <person name="Axel C."/>
            <person name="Lynch K.M."/>
            <person name="Benz C."/>
            <person name="Arendt E.K."/>
            <person name="Coffey A."/>
        </authorList>
    </citation>
    <scope>NUCLEOTIDE SEQUENCE</scope>
    <source>
        <strain evidence="5">TR055</strain>
    </source>
</reference>
<dbReference type="CDD" id="cd01166">
    <property type="entry name" value="KdgK"/>
    <property type="match status" value="1"/>
</dbReference>
<organism evidence="5 6">
    <name type="scientific">Levilactobacillus brevis</name>
    <name type="common">Lactobacillus brevis</name>
    <dbReference type="NCBI Taxonomy" id="1580"/>
    <lineage>
        <taxon>Bacteria</taxon>
        <taxon>Bacillati</taxon>
        <taxon>Bacillota</taxon>
        <taxon>Bacilli</taxon>
        <taxon>Lactobacillales</taxon>
        <taxon>Lactobacillaceae</taxon>
        <taxon>Levilactobacillus</taxon>
    </lineage>
</organism>
<comment type="caution">
    <text evidence="5">The sequence shown here is derived from an EMBL/GenBank/DDBJ whole genome shotgun (WGS) entry which is preliminary data.</text>
</comment>
<dbReference type="AlphaFoldDB" id="A0AAJ5K857"/>
<evidence type="ECO:0000259" key="4">
    <source>
        <dbReference type="Pfam" id="PF00294"/>
    </source>
</evidence>
<sequence length="321" mass="34295">MAEFLTIGEPMAVFAAEDLDASLVDAQRFHKFLAGAELNVAIGVSRLGHSADYISAVGADPFGQYITKAIAKAGVGTRYLSQSDHFWTGFYLKQRVSQGDPATYYFRKNSAAANFDQKNLDQIDFTGVKVAHLSGIFAALSANDLNVLKDLTQRLLAQQILVTFDPNLRPALWASRQQMIDTTNELARQANIVMPGIGEGEILMGSRDPNEIADFYLQQSDVTQAVIVKLGPDGALIKQRDGHQQVVTGFHVASVVDTVGAGDGFAVGLISGLIEGHTLSESVKRGCAIGALAVTSPGDNDGYPTPSELAQFYAAQAALSE</sequence>
<dbReference type="PANTHER" id="PTHR43320">
    <property type="entry name" value="SUGAR KINASE"/>
    <property type="match status" value="1"/>
</dbReference>
<dbReference type="Pfam" id="PF00294">
    <property type="entry name" value="PfkB"/>
    <property type="match status" value="1"/>
</dbReference>
<dbReference type="SUPFAM" id="SSF53613">
    <property type="entry name" value="Ribokinase-like"/>
    <property type="match status" value="1"/>
</dbReference>
<evidence type="ECO:0000313" key="6">
    <source>
        <dbReference type="Proteomes" id="UP000785759"/>
    </source>
</evidence>
<evidence type="ECO:0000256" key="3">
    <source>
        <dbReference type="ARBA" id="ARBA00022777"/>
    </source>
</evidence>
<protein>
    <submittedName>
        <fullName evidence="5">Sugar kinase</fullName>
    </submittedName>
</protein>
<dbReference type="EMBL" id="QFDK01000002">
    <property type="protein sequence ID" value="TOZ05493.1"/>
    <property type="molecule type" value="Genomic_DNA"/>
</dbReference>
<dbReference type="InterPro" id="IPR002173">
    <property type="entry name" value="Carboh/pur_kinase_PfkB_CS"/>
</dbReference>
<gene>
    <name evidence="5" type="ORF">DIS17_02230</name>
</gene>
<name>A0AAJ5K857_LEVBR</name>
<dbReference type="PANTHER" id="PTHR43320:SF2">
    <property type="entry name" value="2-DEHYDRO-3-DEOXYGLUCONOKINASE_2-DEHYDRO-3-DEOXYGALACTONOKINASE"/>
    <property type="match status" value="1"/>
</dbReference>
<evidence type="ECO:0000256" key="1">
    <source>
        <dbReference type="ARBA" id="ARBA00010688"/>
    </source>
</evidence>
<feature type="domain" description="Carbohydrate kinase PfkB" evidence="4">
    <location>
        <begin position="4"/>
        <end position="305"/>
    </location>
</feature>
<accession>A0AAJ5K857</accession>
<dbReference type="Proteomes" id="UP000785759">
    <property type="component" value="Unassembled WGS sequence"/>
</dbReference>
<proteinExistence type="inferred from homology"/>
<dbReference type="GO" id="GO:0016301">
    <property type="term" value="F:kinase activity"/>
    <property type="evidence" value="ECO:0007669"/>
    <property type="project" value="UniProtKB-KW"/>
</dbReference>
<dbReference type="PROSITE" id="PS00584">
    <property type="entry name" value="PFKB_KINASES_2"/>
    <property type="match status" value="1"/>
</dbReference>